<keyword evidence="3" id="KW-1185">Reference proteome</keyword>
<protein>
    <submittedName>
        <fullName evidence="2">Serine/threonine protein phosphatase</fullName>
    </submittedName>
</protein>
<evidence type="ECO:0000313" key="3">
    <source>
        <dbReference type="Proteomes" id="UP000006055"/>
    </source>
</evidence>
<dbReference type="Gene3D" id="3.60.40.10">
    <property type="entry name" value="PPM-type phosphatase domain"/>
    <property type="match status" value="1"/>
</dbReference>
<dbReference type="STRING" id="706587.Desti_2271"/>
<gene>
    <name evidence="2" type="ordered locus">Desti_2271</name>
</gene>
<dbReference type="RefSeq" id="WP_014810104.1">
    <property type="nucleotide sequence ID" value="NC_018025.1"/>
</dbReference>
<dbReference type="KEGG" id="dti:Desti_2271"/>
<organism evidence="2 3">
    <name type="scientific">Desulfomonile tiedjei (strain ATCC 49306 / DSM 6799 / DCB-1)</name>
    <dbReference type="NCBI Taxonomy" id="706587"/>
    <lineage>
        <taxon>Bacteria</taxon>
        <taxon>Pseudomonadati</taxon>
        <taxon>Thermodesulfobacteriota</taxon>
        <taxon>Desulfomonilia</taxon>
        <taxon>Desulfomonilales</taxon>
        <taxon>Desulfomonilaceae</taxon>
        <taxon>Desulfomonile</taxon>
    </lineage>
</organism>
<dbReference type="PROSITE" id="PS51746">
    <property type="entry name" value="PPM_2"/>
    <property type="match status" value="1"/>
</dbReference>
<dbReference type="InterPro" id="IPR001932">
    <property type="entry name" value="PPM-type_phosphatase-like_dom"/>
</dbReference>
<dbReference type="OrthoDB" id="5496340at2"/>
<name>I4C5X0_DESTA</name>
<reference evidence="3" key="1">
    <citation type="submission" date="2012-06" db="EMBL/GenBank/DDBJ databases">
        <title>Complete sequence of chromosome of Desulfomonile tiedjei DSM 6799.</title>
        <authorList>
            <person name="Lucas S."/>
            <person name="Copeland A."/>
            <person name="Lapidus A."/>
            <person name="Glavina del Rio T."/>
            <person name="Dalin E."/>
            <person name="Tice H."/>
            <person name="Bruce D."/>
            <person name="Goodwin L."/>
            <person name="Pitluck S."/>
            <person name="Peters L."/>
            <person name="Ovchinnikova G."/>
            <person name="Zeytun A."/>
            <person name="Lu M."/>
            <person name="Kyrpides N."/>
            <person name="Mavromatis K."/>
            <person name="Ivanova N."/>
            <person name="Brettin T."/>
            <person name="Detter J.C."/>
            <person name="Han C."/>
            <person name="Larimer F."/>
            <person name="Land M."/>
            <person name="Hauser L."/>
            <person name="Markowitz V."/>
            <person name="Cheng J.-F."/>
            <person name="Hugenholtz P."/>
            <person name="Woyke T."/>
            <person name="Wu D."/>
            <person name="Spring S."/>
            <person name="Schroeder M."/>
            <person name="Brambilla E."/>
            <person name="Klenk H.-P."/>
            <person name="Eisen J.A."/>
        </authorList>
    </citation>
    <scope>NUCLEOTIDE SEQUENCE [LARGE SCALE GENOMIC DNA]</scope>
    <source>
        <strain evidence="3">ATCC 49306 / DSM 6799 / DCB-1</strain>
    </source>
</reference>
<dbReference type="GO" id="GO:0004722">
    <property type="term" value="F:protein serine/threonine phosphatase activity"/>
    <property type="evidence" value="ECO:0007669"/>
    <property type="project" value="InterPro"/>
</dbReference>
<dbReference type="SMART" id="SM00331">
    <property type="entry name" value="PP2C_SIG"/>
    <property type="match status" value="1"/>
</dbReference>
<dbReference type="InterPro" id="IPR036457">
    <property type="entry name" value="PPM-type-like_dom_sf"/>
</dbReference>
<dbReference type="Pfam" id="PF13672">
    <property type="entry name" value="PP2C_2"/>
    <property type="match status" value="1"/>
</dbReference>
<dbReference type="eggNOG" id="COG0631">
    <property type="taxonomic scope" value="Bacteria"/>
</dbReference>
<evidence type="ECO:0000259" key="1">
    <source>
        <dbReference type="PROSITE" id="PS51746"/>
    </source>
</evidence>
<dbReference type="SMART" id="SM00332">
    <property type="entry name" value="PP2Cc"/>
    <property type="match status" value="1"/>
</dbReference>
<evidence type="ECO:0000313" key="2">
    <source>
        <dbReference type="EMBL" id="AFM24961.1"/>
    </source>
</evidence>
<dbReference type="Proteomes" id="UP000006055">
    <property type="component" value="Chromosome"/>
</dbReference>
<proteinExistence type="predicted"/>
<dbReference type="PANTHER" id="PTHR47992">
    <property type="entry name" value="PROTEIN PHOSPHATASE"/>
    <property type="match status" value="1"/>
</dbReference>
<dbReference type="HOGENOM" id="CLU_034545_4_1_7"/>
<dbReference type="EMBL" id="CP003360">
    <property type="protein sequence ID" value="AFM24961.1"/>
    <property type="molecule type" value="Genomic_DNA"/>
</dbReference>
<dbReference type="PATRIC" id="fig|706587.4.peg.2604"/>
<dbReference type="NCBIfam" id="NF033484">
    <property type="entry name" value="Stp1_PP2C_phos"/>
    <property type="match status" value="1"/>
</dbReference>
<dbReference type="SUPFAM" id="SSF81606">
    <property type="entry name" value="PP2C-like"/>
    <property type="match status" value="1"/>
</dbReference>
<sequence>MRIGHKTVPGKHRSTNEDNLFVDSNVGLFIVADGMGGHNAGEVASRIAVDVTVKSVLEGLSAGKEAEQTVRDAFSNANRSIYDKSLNNPAWEEMGTTLLVALINAYEVIIGHIGDTRAYLIRNGRIEQLTDDHTFVSEWLKEGLITKEEARSHHARHGLTEAVGITDEVEPEVAVWPWDGNTCLLLCSDGLTDVLEDKEILAIVETSSEPQPACDSLVSAAQLGRGQDDITVILICN</sequence>
<dbReference type="CDD" id="cd00143">
    <property type="entry name" value="PP2Cc"/>
    <property type="match status" value="1"/>
</dbReference>
<dbReference type="AlphaFoldDB" id="I4C5X0"/>
<feature type="domain" description="PPM-type phosphatase" evidence="1">
    <location>
        <begin position="2"/>
        <end position="237"/>
    </location>
</feature>
<accession>I4C5X0</accession>
<dbReference type="InterPro" id="IPR015655">
    <property type="entry name" value="PP2C"/>
</dbReference>